<evidence type="ECO:0000313" key="14">
    <source>
        <dbReference type="Proteomes" id="UP001158045"/>
    </source>
</evidence>
<dbReference type="InterPro" id="IPR004358">
    <property type="entry name" value="Sig_transdc_His_kin-like_C"/>
</dbReference>
<evidence type="ECO:0000256" key="6">
    <source>
        <dbReference type="ARBA" id="ARBA00022692"/>
    </source>
</evidence>
<dbReference type="RefSeq" id="WP_281093316.1">
    <property type="nucleotide sequence ID" value="NZ_JARYZI010000002.1"/>
</dbReference>
<dbReference type="InterPro" id="IPR036097">
    <property type="entry name" value="HisK_dim/P_sf"/>
</dbReference>
<keyword evidence="8 11" id="KW-1133">Transmembrane helix</keyword>
<evidence type="ECO:0000256" key="4">
    <source>
        <dbReference type="ARBA" id="ARBA00022553"/>
    </source>
</evidence>
<evidence type="ECO:0000256" key="11">
    <source>
        <dbReference type="SAM" id="Phobius"/>
    </source>
</evidence>
<comment type="catalytic activity">
    <reaction evidence="1">
        <text>ATP + protein L-histidine = ADP + protein N-phospho-L-histidine.</text>
        <dbReference type="EC" id="2.7.13.3"/>
    </reaction>
</comment>
<feature type="transmembrane region" description="Helical" evidence="11">
    <location>
        <begin position="160"/>
        <end position="182"/>
    </location>
</feature>
<protein>
    <recommendedName>
        <fullName evidence="3">histidine kinase</fullName>
        <ecNumber evidence="3">2.7.13.3</ecNumber>
    </recommendedName>
</protein>
<dbReference type="InterPro" id="IPR003661">
    <property type="entry name" value="HisK_dim/P_dom"/>
</dbReference>
<dbReference type="SUPFAM" id="SSF55874">
    <property type="entry name" value="ATPase domain of HSP90 chaperone/DNA topoisomerase II/histidine kinase"/>
    <property type="match status" value="1"/>
</dbReference>
<dbReference type="SMART" id="SM00388">
    <property type="entry name" value="HisKA"/>
    <property type="match status" value="1"/>
</dbReference>
<dbReference type="PANTHER" id="PTHR45436:SF5">
    <property type="entry name" value="SENSOR HISTIDINE KINASE TRCS"/>
    <property type="match status" value="1"/>
</dbReference>
<evidence type="ECO:0000313" key="13">
    <source>
        <dbReference type="EMBL" id="MDH8677501.1"/>
    </source>
</evidence>
<feature type="domain" description="Histidine kinase" evidence="12">
    <location>
        <begin position="243"/>
        <end position="458"/>
    </location>
</feature>
<proteinExistence type="predicted"/>
<dbReference type="SMART" id="SM00387">
    <property type="entry name" value="HATPase_c"/>
    <property type="match status" value="1"/>
</dbReference>
<evidence type="ECO:0000256" key="10">
    <source>
        <dbReference type="ARBA" id="ARBA00023136"/>
    </source>
</evidence>
<reference evidence="13 14" key="1">
    <citation type="submission" date="2023-04" db="EMBL/GenBank/DDBJ databases">
        <title>Fusibacter bizertensis strain WBS, isolated from littoral bottom sediments of the Arctic seas - biochemical and genomic analysis.</title>
        <authorList>
            <person name="Brioukhanov A.L."/>
        </authorList>
    </citation>
    <scope>NUCLEOTIDE SEQUENCE [LARGE SCALE GENOMIC DNA]</scope>
    <source>
        <strain evidence="13 14">WBS</strain>
    </source>
</reference>
<dbReference type="GO" id="GO:0016301">
    <property type="term" value="F:kinase activity"/>
    <property type="evidence" value="ECO:0007669"/>
    <property type="project" value="UniProtKB-KW"/>
</dbReference>
<keyword evidence="7 13" id="KW-0418">Kinase</keyword>
<gene>
    <name evidence="13" type="ORF">QE109_05045</name>
</gene>
<keyword evidence="5" id="KW-0808">Transferase</keyword>
<organism evidence="13 14">
    <name type="scientific">Fusibacter bizertensis</name>
    <dbReference type="NCBI Taxonomy" id="1488331"/>
    <lineage>
        <taxon>Bacteria</taxon>
        <taxon>Bacillati</taxon>
        <taxon>Bacillota</taxon>
        <taxon>Clostridia</taxon>
        <taxon>Eubacteriales</taxon>
        <taxon>Eubacteriales Family XII. Incertae Sedis</taxon>
        <taxon>Fusibacter</taxon>
    </lineage>
</organism>
<comment type="subcellular location">
    <subcellularLocation>
        <location evidence="2">Membrane</location>
    </subcellularLocation>
</comment>
<dbReference type="InterPro" id="IPR036890">
    <property type="entry name" value="HATPase_C_sf"/>
</dbReference>
<evidence type="ECO:0000256" key="7">
    <source>
        <dbReference type="ARBA" id="ARBA00022777"/>
    </source>
</evidence>
<sequence>MSIRKIMLLVLVSVAIISISINALVLSALTDRYFKTYLSESYDQHIEQIKEYTKNAMYASSKSYQQMSLELETHLVDPIVRIKLYDLNGALLLDVKESAGNMSTNGTRYRGMMGSMMDNDTEEVDQYKIIDGDTLLGYLNITRNSSAENSIVAKLFKGSLIMNSIFSVGIALVFAVLLGIVLSRKMSLALKDTAEFANDLQVGETRTYKRSGIVEIKQIRDSLFELGMRLRLKQKSRKTLLDQMIHQSRTPLTIMKTHLEGIEDGVVEVNTDTLSILQNQIDTLTSIISNMSGMIDAEHETDELDIVSFDLNVMIDQIVRGLSASFQKKNIEINIKGRISTMTETDQFKLSQTIYNILTNAYKYSYENGRVLIEISFDQVLDRVTIEVKDDGMGIDERIRERIFDAYFRGNHDGTNSAGDGLGLYVARENMRRIGGEISCGSKPNKGSTFIITFPNKISV</sequence>
<dbReference type="PRINTS" id="PR00344">
    <property type="entry name" value="BCTRLSENSOR"/>
</dbReference>
<dbReference type="Gene3D" id="3.30.565.10">
    <property type="entry name" value="Histidine kinase-like ATPase, C-terminal domain"/>
    <property type="match status" value="1"/>
</dbReference>
<dbReference type="Proteomes" id="UP001158045">
    <property type="component" value="Unassembled WGS sequence"/>
</dbReference>
<evidence type="ECO:0000256" key="2">
    <source>
        <dbReference type="ARBA" id="ARBA00004370"/>
    </source>
</evidence>
<dbReference type="PANTHER" id="PTHR45436">
    <property type="entry name" value="SENSOR HISTIDINE KINASE YKOH"/>
    <property type="match status" value="1"/>
</dbReference>
<dbReference type="InterPro" id="IPR050428">
    <property type="entry name" value="TCS_sensor_his_kinase"/>
</dbReference>
<accession>A0ABT6NAT1</accession>
<comment type="caution">
    <text evidence="13">The sequence shown here is derived from an EMBL/GenBank/DDBJ whole genome shotgun (WGS) entry which is preliminary data.</text>
</comment>
<dbReference type="Pfam" id="PF02518">
    <property type="entry name" value="HATPase_c"/>
    <property type="match status" value="1"/>
</dbReference>
<evidence type="ECO:0000256" key="9">
    <source>
        <dbReference type="ARBA" id="ARBA00023012"/>
    </source>
</evidence>
<evidence type="ECO:0000256" key="8">
    <source>
        <dbReference type="ARBA" id="ARBA00022989"/>
    </source>
</evidence>
<dbReference type="Gene3D" id="1.10.287.130">
    <property type="match status" value="1"/>
</dbReference>
<dbReference type="InterPro" id="IPR003594">
    <property type="entry name" value="HATPase_dom"/>
</dbReference>
<keyword evidence="9" id="KW-0902">Two-component regulatory system</keyword>
<evidence type="ECO:0000256" key="1">
    <source>
        <dbReference type="ARBA" id="ARBA00000085"/>
    </source>
</evidence>
<evidence type="ECO:0000256" key="3">
    <source>
        <dbReference type="ARBA" id="ARBA00012438"/>
    </source>
</evidence>
<evidence type="ECO:0000256" key="5">
    <source>
        <dbReference type="ARBA" id="ARBA00022679"/>
    </source>
</evidence>
<dbReference type="SUPFAM" id="SSF47384">
    <property type="entry name" value="Homodimeric domain of signal transducing histidine kinase"/>
    <property type="match status" value="1"/>
</dbReference>
<dbReference type="PROSITE" id="PS50109">
    <property type="entry name" value="HIS_KIN"/>
    <property type="match status" value="1"/>
</dbReference>
<keyword evidence="14" id="KW-1185">Reference proteome</keyword>
<evidence type="ECO:0000259" key="12">
    <source>
        <dbReference type="PROSITE" id="PS50109"/>
    </source>
</evidence>
<dbReference type="InterPro" id="IPR005467">
    <property type="entry name" value="His_kinase_dom"/>
</dbReference>
<keyword evidence="6 11" id="KW-0812">Transmembrane</keyword>
<dbReference type="EMBL" id="JARYZI010000002">
    <property type="protein sequence ID" value="MDH8677501.1"/>
    <property type="molecule type" value="Genomic_DNA"/>
</dbReference>
<name>A0ABT6NAT1_9FIRM</name>
<keyword evidence="10 11" id="KW-0472">Membrane</keyword>
<keyword evidence="4" id="KW-0597">Phosphoprotein</keyword>
<dbReference type="EC" id="2.7.13.3" evidence="3"/>